<reference evidence="1 2" key="2">
    <citation type="journal article" date="2016" name="Genome Announc.">
        <title>Complete Genome Sequences of Two Interactive Moderate Thermophiles, Paenibacillus napthalenovorans 32O-Y and Paenibacillus sp. 32O-W.</title>
        <authorList>
            <person name="Butler R.R.III."/>
            <person name="Wang J."/>
            <person name="Stark B.C."/>
            <person name="Pombert J.F."/>
        </authorList>
    </citation>
    <scope>NUCLEOTIDE SEQUENCE [LARGE SCALE GENOMIC DNA]</scope>
    <source>
        <strain evidence="1 2">32O-Y</strain>
    </source>
</reference>
<keyword evidence="2" id="KW-1185">Reference proteome</keyword>
<sequence>MLKKLVAALNKFIDALEVKEDKTNSVYNQYRSRMYE</sequence>
<gene>
    <name evidence="1" type="ORF">IJ22_33580</name>
</gene>
<dbReference type="Proteomes" id="UP000061660">
    <property type="component" value="Chromosome"/>
</dbReference>
<dbReference type="AlphaFoldDB" id="A0A0U2VW58"/>
<dbReference type="KEGG" id="pnp:IJ22_33580"/>
<reference evidence="2" key="1">
    <citation type="submission" date="2015-12" db="EMBL/GenBank/DDBJ databases">
        <title>Complete genome sequences of two moderately thermophilic Paenibacillus species.</title>
        <authorList>
            <person name="Butler R.III."/>
            <person name="Wang J."/>
            <person name="Stark B.C."/>
            <person name="Pombert J.-F."/>
        </authorList>
    </citation>
    <scope>NUCLEOTIDE SEQUENCE [LARGE SCALE GENOMIC DNA]</scope>
    <source>
        <strain evidence="2">32O-Y</strain>
    </source>
</reference>
<protein>
    <submittedName>
        <fullName evidence="1">Uncharacterized protein</fullName>
    </submittedName>
</protein>
<accession>A0A0U2VW58</accession>
<proteinExistence type="predicted"/>
<name>A0A0U2VW58_9BACL</name>
<evidence type="ECO:0000313" key="2">
    <source>
        <dbReference type="Proteomes" id="UP000061660"/>
    </source>
</evidence>
<dbReference type="STRING" id="162209.IJ22_33580"/>
<evidence type="ECO:0000313" key="1">
    <source>
        <dbReference type="EMBL" id="ALS23719.1"/>
    </source>
</evidence>
<organism evidence="1 2">
    <name type="scientific">Paenibacillus naphthalenovorans</name>
    <dbReference type="NCBI Taxonomy" id="162209"/>
    <lineage>
        <taxon>Bacteria</taxon>
        <taxon>Bacillati</taxon>
        <taxon>Bacillota</taxon>
        <taxon>Bacilli</taxon>
        <taxon>Bacillales</taxon>
        <taxon>Paenibacillaceae</taxon>
        <taxon>Paenibacillus</taxon>
    </lineage>
</organism>
<dbReference type="EMBL" id="CP013652">
    <property type="protein sequence ID" value="ALS23719.1"/>
    <property type="molecule type" value="Genomic_DNA"/>
</dbReference>